<keyword evidence="3" id="KW-1185">Reference proteome</keyword>
<evidence type="ECO:0008006" key="4">
    <source>
        <dbReference type="Google" id="ProtNLM"/>
    </source>
</evidence>
<feature type="transmembrane region" description="Helical" evidence="1">
    <location>
        <begin position="22"/>
        <end position="41"/>
    </location>
</feature>
<dbReference type="EMBL" id="JAVRFI010000018">
    <property type="protein sequence ID" value="MDT0452225.1"/>
    <property type="molecule type" value="Genomic_DNA"/>
</dbReference>
<protein>
    <recommendedName>
        <fullName evidence="4">Sugar kinase</fullName>
    </recommendedName>
</protein>
<keyword evidence="1" id="KW-0812">Transmembrane</keyword>
<gene>
    <name evidence="2" type="ORF">RM609_24525</name>
</gene>
<evidence type="ECO:0000313" key="3">
    <source>
        <dbReference type="Proteomes" id="UP001180531"/>
    </source>
</evidence>
<organism evidence="2 3">
    <name type="scientific">Streptomyces hesseae</name>
    <dbReference type="NCBI Taxonomy" id="3075519"/>
    <lineage>
        <taxon>Bacteria</taxon>
        <taxon>Bacillati</taxon>
        <taxon>Actinomycetota</taxon>
        <taxon>Actinomycetes</taxon>
        <taxon>Kitasatosporales</taxon>
        <taxon>Streptomycetaceae</taxon>
        <taxon>Streptomyces</taxon>
    </lineage>
</organism>
<name>A0ABU2SW33_9ACTN</name>
<proteinExistence type="predicted"/>
<sequence length="186" mass="20963">MQPEQLTRPEEPPVPPRRAPRWVKPLIVFLLVAIPAGYLYISAMQSRGGSESKREEAAQTGLESGWPSRLQRRIYGMTVPPGAAYVAHYETNSWKSSSLYLQFTTTGDRLDHWLEQLGTSSAELQPGRITIDKDEADVVGWKFGPGDHHWRGVSVSHDKPKPNFEIVVNWDNPNRPRAYVISTTTP</sequence>
<keyword evidence="1" id="KW-0472">Membrane</keyword>
<keyword evidence="1" id="KW-1133">Transmembrane helix</keyword>
<reference evidence="2" key="1">
    <citation type="submission" date="2024-05" db="EMBL/GenBank/DDBJ databases">
        <title>30 novel species of actinomycetes from the DSMZ collection.</title>
        <authorList>
            <person name="Nouioui I."/>
        </authorList>
    </citation>
    <scope>NUCLEOTIDE SEQUENCE</scope>
    <source>
        <strain evidence="2">DSM 40473</strain>
    </source>
</reference>
<dbReference type="Proteomes" id="UP001180531">
    <property type="component" value="Unassembled WGS sequence"/>
</dbReference>
<dbReference type="RefSeq" id="WP_311613706.1">
    <property type="nucleotide sequence ID" value="NZ_JAVRFI010000018.1"/>
</dbReference>
<evidence type="ECO:0000313" key="2">
    <source>
        <dbReference type="EMBL" id="MDT0452225.1"/>
    </source>
</evidence>
<accession>A0ABU2SW33</accession>
<evidence type="ECO:0000256" key="1">
    <source>
        <dbReference type="SAM" id="Phobius"/>
    </source>
</evidence>
<comment type="caution">
    <text evidence="2">The sequence shown here is derived from an EMBL/GenBank/DDBJ whole genome shotgun (WGS) entry which is preliminary data.</text>
</comment>